<accession>A0A166H9N6</accession>
<feature type="compositionally biased region" description="Low complexity" evidence="1">
    <location>
        <begin position="1"/>
        <end position="15"/>
    </location>
</feature>
<organism evidence="2 3">
    <name type="scientific">Athelia psychrophila</name>
    <dbReference type="NCBI Taxonomy" id="1759441"/>
    <lineage>
        <taxon>Eukaryota</taxon>
        <taxon>Fungi</taxon>
        <taxon>Dikarya</taxon>
        <taxon>Basidiomycota</taxon>
        <taxon>Agaricomycotina</taxon>
        <taxon>Agaricomycetes</taxon>
        <taxon>Agaricomycetidae</taxon>
        <taxon>Atheliales</taxon>
        <taxon>Atheliaceae</taxon>
        <taxon>Athelia</taxon>
    </lineage>
</organism>
<proteinExistence type="predicted"/>
<dbReference type="EMBL" id="KV417571">
    <property type="protein sequence ID" value="KZP18622.1"/>
    <property type="molecule type" value="Genomic_DNA"/>
</dbReference>
<dbReference type="PANTHER" id="PTHR39398">
    <property type="entry name" value="YALI0F14311P"/>
    <property type="match status" value="1"/>
</dbReference>
<name>A0A166H9N6_9AGAM</name>
<dbReference type="AlphaFoldDB" id="A0A166H9N6"/>
<dbReference type="STRING" id="436010.A0A166H9N6"/>
<reference evidence="2 3" key="1">
    <citation type="journal article" date="2016" name="Mol. Biol. Evol.">
        <title>Comparative Genomics of Early-Diverging Mushroom-Forming Fungi Provides Insights into the Origins of Lignocellulose Decay Capabilities.</title>
        <authorList>
            <person name="Nagy L.G."/>
            <person name="Riley R."/>
            <person name="Tritt A."/>
            <person name="Adam C."/>
            <person name="Daum C."/>
            <person name="Floudas D."/>
            <person name="Sun H."/>
            <person name="Yadav J.S."/>
            <person name="Pangilinan J."/>
            <person name="Larsson K.H."/>
            <person name="Matsuura K."/>
            <person name="Barry K."/>
            <person name="Labutti K."/>
            <person name="Kuo R."/>
            <person name="Ohm R.A."/>
            <person name="Bhattacharya S.S."/>
            <person name="Shirouzu T."/>
            <person name="Yoshinaga Y."/>
            <person name="Martin F.M."/>
            <person name="Grigoriev I.V."/>
            <person name="Hibbett D.S."/>
        </authorList>
    </citation>
    <scope>NUCLEOTIDE SEQUENCE [LARGE SCALE GENOMIC DNA]</scope>
    <source>
        <strain evidence="2 3">CBS 109695</strain>
    </source>
</reference>
<feature type="region of interest" description="Disordered" evidence="1">
    <location>
        <begin position="1"/>
        <end position="50"/>
    </location>
</feature>
<protein>
    <submittedName>
        <fullName evidence="2">Uncharacterized protein</fullName>
    </submittedName>
</protein>
<evidence type="ECO:0000313" key="2">
    <source>
        <dbReference type="EMBL" id="KZP18622.1"/>
    </source>
</evidence>
<gene>
    <name evidence="2" type="ORF">FIBSPDRAFT_791797</name>
</gene>
<dbReference type="Proteomes" id="UP000076532">
    <property type="component" value="Unassembled WGS sequence"/>
</dbReference>
<keyword evidence="3" id="KW-1185">Reference proteome</keyword>
<dbReference type="PANTHER" id="PTHR39398:SF1">
    <property type="entry name" value="CSN8_PSMD8_EIF3K DOMAIN-CONTAINING PROTEIN"/>
    <property type="match status" value="1"/>
</dbReference>
<evidence type="ECO:0000256" key="1">
    <source>
        <dbReference type="SAM" id="MobiDB-lite"/>
    </source>
</evidence>
<dbReference type="OrthoDB" id="2100128at2759"/>
<sequence>MSNTRGNGNAGVWVRGRGGRYRGGSSDASPGVKRGGGPSNAKPPRQMKMELIASVSRSSGLEKDGDALKDFRTQEEYRSFIQDKVDALRQTQAQAPAAETPKEALNRKDKQGNILILFRKLREGIVASKRTDQFAVEAFETSAYLAIIFESPRDMTTPLAHLVPDLYSKIPSPLMRLTTLLSLVHHIVAAYPSQGTYRHHLQGIPPAFLPEASDSRLWIESLAASLRALNYTKFERLSRARSFAQLCTVDSQSPSPHSKLASEALHVLVDALRDKARETMWRVIRSAYREVNCDPASGTTRAWLTRSLALPTSADENAVLDDWFERKAAEGQVKKKEGATEGRWIIYKV</sequence>
<evidence type="ECO:0000313" key="3">
    <source>
        <dbReference type="Proteomes" id="UP000076532"/>
    </source>
</evidence>